<feature type="region of interest" description="Disordered" evidence="8">
    <location>
        <begin position="1575"/>
        <end position="1621"/>
    </location>
</feature>
<feature type="region of interest" description="Disordered" evidence="8">
    <location>
        <begin position="879"/>
        <end position="920"/>
    </location>
</feature>
<dbReference type="InterPro" id="IPR027417">
    <property type="entry name" value="P-loop_NTPase"/>
</dbReference>
<feature type="domain" description="ABC transmembrane type-1" evidence="11">
    <location>
        <begin position="1024"/>
        <end position="1278"/>
    </location>
</feature>
<proteinExistence type="predicted"/>
<evidence type="ECO:0000256" key="8">
    <source>
        <dbReference type="SAM" id="MobiDB-lite"/>
    </source>
</evidence>
<dbReference type="PROSITE" id="PS50893">
    <property type="entry name" value="ABC_TRANSPORTER_2"/>
    <property type="match status" value="2"/>
</dbReference>
<dbReference type="CDD" id="cd03244">
    <property type="entry name" value="ABCC_MRP_domain2"/>
    <property type="match status" value="1"/>
</dbReference>
<dbReference type="InterPro" id="IPR050173">
    <property type="entry name" value="ABC_transporter_C-like"/>
</dbReference>
<keyword evidence="3 9" id="KW-0812">Transmembrane</keyword>
<feature type="transmembrane region" description="Helical" evidence="9">
    <location>
        <begin position="64"/>
        <end position="86"/>
    </location>
</feature>
<feature type="transmembrane region" description="Helical" evidence="9">
    <location>
        <begin position="1037"/>
        <end position="1060"/>
    </location>
</feature>
<dbReference type="SUPFAM" id="SSF90123">
    <property type="entry name" value="ABC transporter transmembrane region"/>
    <property type="match status" value="2"/>
</dbReference>
<feature type="transmembrane region" description="Helical" evidence="9">
    <location>
        <begin position="35"/>
        <end position="52"/>
    </location>
</feature>
<evidence type="ECO:0000256" key="3">
    <source>
        <dbReference type="ARBA" id="ARBA00022692"/>
    </source>
</evidence>
<dbReference type="CDD" id="cd18604">
    <property type="entry name" value="ABC_6TM_VMR1_D2_like"/>
    <property type="match status" value="1"/>
</dbReference>
<dbReference type="OrthoDB" id="6500128at2759"/>
<keyword evidence="4" id="KW-0547">Nucleotide-binding</keyword>
<evidence type="ECO:0000256" key="1">
    <source>
        <dbReference type="ARBA" id="ARBA00004370"/>
    </source>
</evidence>
<evidence type="ECO:0000256" key="2">
    <source>
        <dbReference type="ARBA" id="ARBA00022448"/>
    </source>
</evidence>
<accession>A0A0C2WG30</accession>
<dbReference type="GO" id="GO:0016887">
    <property type="term" value="F:ATP hydrolysis activity"/>
    <property type="evidence" value="ECO:0007669"/>
    <property type="project" value="InterPro"/>
</dbReference>
<dbReference type="InterPro" id="IPR011527">
    <property type="entry name" value="ABC1_TM_dom"/>
</dbReference>
<dbReference type="CDD" id="cd03250">
    <property type="entry name" value="ABCC_MRP_domain1"/>
    <property type="match status" value="1"/>
</dbReference>
<evidence type="ECO:0000313" key="13">
    <source>
        <dbReference type="Proteomes" id="UP000054097"/>
    </source>
</evidence>
<keyword evidence="13" id="KW-1185">Reference proteome</keyword>
<evidence type="ECO:0000259" key="10">
    <source>
        <dbReference type="PROSITE" id="PS50893"/>
    </source>
</evidence>
<evidence type="ECO:0000256" key="9">
    <source>
        <dbReference type="SAM" id="Phobius"/>
    </source>
</evidence>
<evidence type="ECO:0000256" key="5">
    <source>
        <dbReference type="ARBA" id="ARBA00022840"/>
    </source>
</evidence>
<dbReference type="Pfam" id="PF00005">
    <property type="entry name" value="ABC_tran"/>
    <property type="match status" value="3"/>
</dbReference>
<dbReference type="SMART" id="SM00382">
    <property type="entry name" value="AAA"/>
    <property type="match status" value="2"/>
</dbReference>
<feature type="compositionally biased region" description="Polar residues" evidence="8">
    <location>
        <begin position="596"/>
        <end position="607"/>
    </location>
</feature>
<feature type="domain" description="ABC transmembrane type-1" evidence="11">
    <location>
        <begin position="214"/>
        <end position="531"/>
    </location>
</feature>
<dbReference type="InterPro" id="IPR003439">
    <property type="entry name" value="ABC_transporter-like_ATP-bd"/>
</dbReference>
<dbReference type="HOGENOM" id="CLU_000604_27_6_1"/>
<feature type="transmembrane region" description="Helical" evidence="9">
    <location>
        <begin position="390"/>
        <end position="408"/>
    </location>
</feature>
<organism evidence="12 13">
    <name type="scientific">Serendipita vermifera MAFF 305830</name>
    <dbReference type="NCBI Taxonomy" id="933852"/>
    <lineage>
        <taxon>Eukaryota</taxon>
        <taxon>Fungi</taxon>
        <taxon>Dikarya</taxon>
        <taxon>Basidiomycota</taxon>
        <taxon>Agaricomycotina</taxon>
        <taxon>Agaricomycetes</taxon>
        <taxon>Sebacinales</taxon>
        <taxon>Serendipitaceae</taxon>
        <taxon>Serendipita</taxon>
    </lineage>
</organism>
<feature type="transmembrane region" description="Helical" evidence="9">
    <location>
        <begin position="472"/>
        <end position="494"/>
    </location>
</feature>
<evidence type="ECO:0000256" key="6">
    <source>
        <dbReference type="ARBA" id="ARBA00022989"/>
    </source>
</evidence>
<feature type="domain" description="ABC transporter" evidence="10">
    <location>
        <begin position="1333"/>
        <end position="1742"/>
    </location>
</feature>
<keyword evidence="2" id="KW-0813">Transport</keyword>
<name>A0A0C2WG30_SERVB</name>
<dbReference type="GO" id="GO:0005524">
    <property type="term" value="F:ATP binding"/>
    <property type="evidence" value="ECO:0007669"/>
    <property type="project" value="UniProtKB-KW"/>
</dbReference>
<dbReference type="PROSITE" id="PS00211">
    <property type="entry name" value="ABC_TRANSPORTER_1"/>
    <property type="match status" value="2"/>
</dbReference>
<dbReference type="STRING" id="933852.A0A0C2WG30"/>
<reference evidence="12 13" key="1">
    <citation type="submission" date="2014-04" db="EMBL/GenBank/DDBJ databases">
        <authorList>
            <consortium name="DOE Joint Genome Institute"/>
            <person name="Kuo A."/>
            <person name="Zuccaro A."/>
            <person name="Kohler A."/>
            <person name="Nagy L.G."/>
            <person name="Floudas D."/>
            <person name="Copeland A."/>
            <person name="Barry K.W."/>
            <person name="Cichocki N."/>
            <person name="Veneault-Fourrey C."/>
            <person name="LaButti K."/>
            <person name="Lindquist E.A."/>
            <person name="Lipzen A."/>
            <person name="Lundell T."/>
            <person name="Morin E."/>
            <person name="Murat C."/>
            <person name="Sun H."/>
            <person name="Tunlid A."/>
            <person name="Henrissat B."/>
            <person name="Grigoriev I.V."/>
            <person name="Hibbett D.S."/>
            <person name="Martin F."/>
            <person name="Nordberg H.P."/>
            <person name="Cantor M.N."/>
            <person name="Hua S.X."/>
        </authorList>
    </citation>
    <scope>NUCLEOTIDE SEQUENCE [LARGE SCALE GENOMIC DNA]</scope>
    <source>
        <strain evidence="12 13">MAFF 305830</strain>
    </source>
</reference>
<keyword evidence="5" id="KW-0067">ATP-binding</keyword>
<keyword evidence="7 9" id="KW-0472">Membrane</keyword>
<dbReference type="GO" id="GO:0016020">
    <property type="term" value="C:membrane"/>
    <property type="evidence" value="ECO:0007669"/>
    <property type="project" value="UniProtKB-SubCell"/>
</dbReference>
<evidence type="ECO:0000259" key="11">
    <source>
        <dbReference type="PROSITE" id="PS50929"/>
    </source>
</evidence>
<sequence>MAMRLTLPIASLSLLETIFWTGSLAYALSLHQEVTTILVAACQVVSWGYTFIRPLARPSVKPPIDLFLLLLIQLTTATIMLFGHAYDRYAVGTHWPSSAWPLLADLADTLIITTLLVIIMSTPLEPIDPKDSLGVDNLASPEDYTTIWGWMTFAFVNPVIEKGTRAPLVESDVFELSPHHRADPLLRRFAKVKGKTLLRRIWTANALDLLMDGLLTLVSVVFNYAGPFFLKRILDAISEPSPEAIAQAYVYATLTLFCSLVKNQADMQHLWYGRQAVTRTRSILMAAVFDKAMKRKDFSGVTVPSGKNGKGGGSSKPISIKKAALESMGKKAKTGGKAGGSGADIGKIVNLMSGDASKTAQILGQVYNLYGAPFELIVGTFFLYRLLGYAAFVGFIALLSIAPINHYLSKRRIFISRGISAARDRRMAVVNELFVSVKFIKLCAWDERWIERCEKARAKEIKWILRERGNSIMLAFIWTCAPILVSVFSFMAFVAQGKELTVSIAFTSIVLFNLLRQPLNVLPNFLAQLLQAKVSLDRISQFFAEDEVDEQISTLKRRDDVSSVFQYDATLGITGGATFVWNSVQPAQTPNPPAVNGQSLSNGQGPTTDEEQEPGSPTDSDPSVTEARFELRDIDVIFPEGKLTVVTGPTASGKTALLLAQLGEMTMQYPASSSEPTPKIHIPKQSHGPVDEHGFRACVSYAAQSPWLEHLSIRDNILFGEPFDSERYWDVIESCALRADLDILEDGDFTEIGERGISLSGGQKARVALARAVYAPSKIVLLDDPLSAVDSHTARFLYERLFMGPLLANRTVVLVTHHVELVLPGAYYYIQMQDGRMEVQGTVQELQEEGLLEDLEVNLVDVKPGLSSLEDDEEGHALDEKLNDPAGWHKSPDKVPTPGPDRAWIQSQQAREKHRKKPRKMIEEEARQIGGVQWSIYETYLRASGYWTWAIILCLIGVAQLFGFFEKFWIKVWGESYDDAAPSLFTQYFVNFPSIHLSHSHVQAPIGQATTLHPFHVNPSIYGVDSTSLPSASKHPLYYVAIYGAIGFGGVVITTLYTIVQYSGAVRASRLLFTRLLSSLVHATMRWHDVTPTGRILNRLSRDMEVLDSSLSGSLRAVMFRLATFFASIVTVAYVFPLFLIPASIISYLYARISKGYISAGRDMRRMQSTTRSPIFAGFAETLEGIVTVRAFGAERRFLSILLRKIDLTTKMWYGWWMMNRWLLLRFDALGAFSIFIITLFALSGYISGGWAGITITSAMQFTVSVYWTCRLATQLELDLNSVERVVEYLDLPQEPPLTIPGKSVPESWPSNTALVSGAVGGGTSNENPSDFIKVENLIIRYSPELPPVLHSVSFSLKAGEKVGLLGRTGSGKSTLAMSLLRFVDPSSGKIWLDGLDITAIGLKDLRSRVTIIPQDSVLFSGSLRENLDPFEEHDDSECLDALYRVHLLTPGARVRAPTLVQGSNSNRPSMPTITILDRPLTPEPDSLHPVGSADVDKLHTSMTRDTLPVQATTESPSRAGTPLVLDYGAGRSTLTDMLNFRFGGGVESGAVSPTGALSPLRHKLPSVSFANMERYSGDSGTATPEREQTNGLRTMGFTPAGRANTMVTGSNKGTRASFGQDRGDAVEAPLLTLDTRVASGGANFSSGQRQLVSLARALLRRNKVVILDEATSSIDFETDAKIQATVREEFGSSCLLTIAHRIRTVIDYDKLIVLDKGRIVEMDTPWKLIQKEGGLFRDMCVKSGQMRELESMAKAKFMSEGRAVFL</sequence>
<dbReference type="Gene3D" id="1.20.1560.10">
    <property type="entry name" value="ABC transporter type 1, transmembrane domain"/>
    <property type="match status" value="2"/>
</dbReference>
<feature type="region of interest" description="Disordered" evidence="8">
    <location>
        <begin position="584"/>
        <end position="624"/>
    </location>
</feature>
<feature type="compositionally biased region" description="Polar residues" evidence="8">
    <location>
        <begin position="1606"/>
        <end position="1615"/>
    </location>
</feature>
<comment type="subcellular location">
    <subcellularLocation>
        <location evidence="1">Membrane</location>
    </subcellularLocation>
</comment>
<dbReference type="SUPFAM" id="SSF52540">
    <property type="entry name" value="P-loop containing nucleoside triphosphate hydrolases"/>
    <property type="match status" value="2"/>
</dbReference>
<reference evidence="13" key="2">
    <citation type="submission" date="2015-01" db="EMBL/GenBank/DDBJ databases">
        <title>Evolutionary Origins and Diversification of the Mycorrhizal Mutualists.</title>
        <authorList>
            <consortium name="DOE Joint Genome Institute"/>
            <consortium name="Mycorrhizal Genomics Consortium"/>
            <person name="Kohler A."/>
            <person name="Kuo A."/>
            <person name="Nagy L.G."/>
            <person name="Floudas D."/>
            <person name="Copeland A."/>
            <person name="Barry K.W."/>
            <person name="Cichocki N."/>
            <person name="Veneault-Fourrey C."/>
            <person name="LaButti K."/>
            <person name="Lindquist E.A."/>
            <person name="Lipzen A."/>
            <person name="Lundell T."/>
            <person name="Morin E."/>
            <person name="Murat C."/>
            <person name="Riley R."/>
            <person name="Ohm R."/>
            <person name="Sun H."/>
            <person name="Tunlid A."/>
            <person name="Henrissat B."/>
            <person name="Grigoriev I.V."/>
            <person name="Hibbett D.S."/>
            <person name="Martin F."/>
        </authorList>
    </citation>
    <scope>NUCLEOTIDE SEQUENCE [LARGE SCALE GENOMIC DNA]</scope>
    <source>
        <strain evidence="13">MAFF 305830</strain>
    </source>
</reference>
<feature type="transmembrane region" description="Helical" evidence="9">
    <location>
        <begin position="946"/>
        <end position="965"/>
    </location>
</feature>
<dbReference type="InterPro" id="IPR017871">
    <property type="entry name" value="ABC_transporter-like_CS"/>
</dbReference>
<feature type="transmembrane region" description="Helical" evidence="9">
    <location>
        <begin position="201"/>
        <end position="224"/>
    </location>
</feature>
<dbReference type="EMBL" id="KN824314">
    <property type="protein sequence ID" value="KIM25383.1"/>
    <property type="molecule type" value="Genomic_DNA"/>
</dbReference>
<dbReference type="PANTHER" id="PTHR24223">
    <property type="entry name" value="ATP-BINDING CASSETTE SUB-FAMILY C"/>
    <property type="match status" value="1"/>
</dbReference>
<dbReference type="Gene3D" id="3.40.50.300">
    <property type="entry name" value="P-loop containing nucleotide triphosphate hydrolases"/>
    <property type="match status" value="3"/>
</dbReference>
<evidence type="ECO:0000256" key="7">
    <source>
        <dbReference type="ARBA" id="ARBA00023136"/>
    </source>
</evidence>
<dbReference type="PROSITE" id="PS50929">
    <property type="entry name" value="ABC_TM1F"/>
    <property type="match status" value="2"/>
</dbReference>
<evidence type="ECO:0008006" key="14">
    <source>
        <dbReference type="Google" id="ProtNLM"/>
    </source>
</evidence>
<dbReference type="InterPro" id="IPR036640">
    <property type="entry name" value="ABC1_TM_sf"/>
</dbReference>
<evidence type="ECO:0000256" key="4">
    <source>
        <dbReference type="ARBA" id="ARBA00022741"/>
    </source>
</evidence>
<dbReference type="InterPro" id="IPR003593">
    <property type="entry name" value="AAA+_ATPase"/>
</dbReference>
<feature type="transmembrane region" description="Helical" evidence="9">
    <location>
        <begin position="98"/>
        <end position="120"/>
    </location>
</feature>
<dbReference type="GO" id="GO:0140359">
    <property type="term" value="F:ABC-type transporter activity"/>
    <property type="evidence" value="ECO:0007669"/>
    <property type="project" value="InterPro"/>
</dbReference>
<evidence type="ECO:0000313" key="12">
    <source>
        <dbReference type="EMBL" id="KIM25383.1"/>
    </source>
</evidence>
<dbReference type="PANTHER" id="PTHR24223:SF415">
    <property type="entry name" value="FI20190P1"/>
    <property type="match status" value="1"/>
</dbReference>
<feature type="transmembrane region" description="Helical" evidence="9">
    <location>
        <begin position="1222"/>
        <end position="1243"/>
    </location>
</feature>
<keyword evidence="6 9" id="KW-1133">Transmembrane helix</keyword>
<feature type="domain" description="ABC transporter" evidence="10">
    <location>
        <begin position="595"/>
        <end position="859"/>
    </location>
</feature>
<dbReference type="Proteomes" id="UP000054097">
    <property type="component" value="Unassembled WGS sequence"/>
</dbReference>
<protein>
    <recommendedName>
        <fullName evidence="14">P-loop containing nucleoside triphosphate hydrolase protein</fullName>
    </recommendedName>
</protein>
<dbReference type="Pfam" id="PF00664">
    <property type="entry name" value="ABC_membrane"/>
    <property type="match status" value="2"/>
</dbReference>
<feature type="transmembrane region" description="Helical" evidence="9">
    <location>
        <begin position="1122"/>
        <end position="1150"/>
    </location>
</feature>
<gene>
    <name evidence="12" type="ORF">M408DRAFT_210000</name>
</gene>
<dbReference type="CDD" id="cd18596">
    <property type="entry name" value="ABC_6TM_VMR1_D1_like"/>
    <property type="match status" value="1"/>
</dbReference>